<sequence length="124" mass="14334">MKSYGTSKVWGPNVGAQTSRSRLNAHKKRYKSGFGQELKSAKMYYYSPLPQLFDLINHLDPLPLRAMHSDNVHRMSRIIIGSLHLEWPILLHFCCAIFRKISIFKGYIAVFNRLKNEQPTGSIR</sequence>
<keyword evidence="1" id="KW-1185">Reference proteome</keyword>
<name>A0A914HRN7_GLORO</name>
<accession>A0A914HRN7</accession>
<evidence type="ECO:0000313" key="1">
    <source>
        <dbReference type="Proteomes" id="UP000887572"/>
    </source>
</evidence>
<dbReference type="WBParaSite" id="Gr19_v10_g3832.t1">
    <property type="protein sequence ID" value="Gr19_v10_g3832.t1"/>
    <property type="gene ID" value="Gr19_v10_g3832"/>
</dbReference>
<proteinExistence type="predicted"/>
<dbReference type="Proteomes" id="UP000887572">
    <property type="component" value="Unplaced"/>
</dbReference>
<organism evidence="1 2">
    <name type="scientific">Globodera rostochiensis</name>
    <name type="common">Golden nematode worm</name>
    <name type="synonym">Heterodera rostochiensis</name>
    <dbReference type="NCBI Taxonomy" id="31243"/>
    <lineage>
        <taxon>Eukaryota</taxon>
        <taxon>Metazoa</taxon>
        <taxon>Ecdysozoa</taxon>
        <taxon>Nematoda</taxon>
        <taxon>Chromadorea</taxon>
        <taxon>Rhabditida</taxon>
        <taxon>Tylenchina</taxon>
        <taxon>Tylenchomorpha</taxon>
        <taxon>Tylenchoidea</taxon>
        <taxon>Heteroderidae</taxon>
        <taxon>Heteroderinae</taxon>
        <taxon>Globodera</taxon>
    </lineage>
</organism>
<reference evidence="2" key="1">
    <citation type="submission" date="2022-11" db="UniProtKB">
        <authorList>
            <consortium name="WormBaseParasite"/>
        </authorList>
    </citation>
    <scope>IDENTIFICATION</scope>
</reference>
<evidence type="ECO:0000313" key="2">
    <source>
        <dbReference type="WBParaSite" id="Gr19_v10_g3832.t1"/>
    </source>
</evidence>
<dbReference type="AlphaFoldDB" id="A0A914HRN7"/>
<protein>
    <submittedName>
        <fullName evidence="2">Uncharacterized protein</fullName>
    </submittedName>
</protein>